<feature type="binding site" evidence="11">
    <location>
        <position position="228"/>
    </location>
    <ligand>
        <name>S-adenosyl-L-methionine</name>
        <dbReference type="ChEBI" id="CHEBI:59789"/>
    </ligand>
</feature>
<evidence type="ECO:0000313" key="14">
    <source>
        <dbReference type="Proteomes" id="UP000008837"/>
    </source>
</evidence>
<dbReference type="Pfam" id="PF01189">
    <property type="entry name" value="Methyltr_RsmB-F"/>
    <property type="match status" value="1"/>
</dbReference>
<comment type="catalytic activity">
    <reaction evidence="10">
        <text>a cytidine in rRNA + S-adenosyl-L-methionine = a 5-methylcytidine in rRNA + S-adenosyl-L-homocysteine + H(+)</text>
        <dbReference type="Rhea" id="RHEA:61484"/>
        <dbReference type="Rhea" id="RHEA-COMP:15836"/>
        <dbReference type="Rhea" id="RHEA-COMP:15837"/>
        <dbReference type="ChEBI" id="CHEBI:15378"/>
        <dbReference type="ChEBI" id="CHEBI:57856"/>
        <dbReference type="ChEBI" id="CHEBI:59789"/>
        <dbReference type="ChEBI" id="CHEBI:74483"/>
        <dbReference type="ChEBI" id="CHEBI:82748"/>
    </reaction>
</comment>
<evidence type="ECO:0000256" key="5">
    <source>
        <dbReference type="ARBA" id="ARBA00022691"/>
    </source>
</evidence>
<keyword evidence="5 11" id="KW-0949">S-adenosyl-L-methionine</keyword>
<dbReference type="VEuPathDB" id="FungiDB:MGL_0293"/>
<dbReference type="RefSeq" id="XP_001732518.1">
    <property type="nucleotide sequence ID" value="XM_001732466.1"/>
</dbReference>
<dbReference type="EMBL" id="AAYY01000001">
    <property type="protein sequence ID" value="EDP45304.1"/>
    <property type="molecule type" value="Genomic_DNA"/>
</dbReference>
<dbReference type="GO" id="GO:0008173">
    <property type="term" value="F:RNA methyltransferase activity"/>
    <property type="evidence" value="ECO:0007669"/>
    <property type="project" value="InterPro"/>
</dbReference>
<organism evidence="13 14">
    <name type="scientific">Malassezia globosa (strain ATCC MYA-4612 / CBS 7966)</name>
    <name type="common">Dandruff-associated fungus</name>
    <dbReference type="NCBI Taxonomy" id="425265"/>
    <lineage>
        <taxon>Eukaryota</taxon>
        <taxon>Fungi</taxon>
        <taxon>Dikarya</taxon>
        <taxon>Basidiomycota</taxon>
        <taxon>Ustilaginomycotina</taxon>
        <taxon>Malasseziomycetes</taxon>
        <taxon>Malasseziales</taxon>
        <taxon>Malasseziaceae</taxon>
        <taxon>Malassezia</taxon>
    </lineage>
</organism>
<dbReference type="KEGG" id="mgl:MGL_0293"/>
<keyword evidence="2" id="KW-0698">rRNA processing</keyword>
<evidence type="ECO:0000256" key="7">
    <source>
        <dbReference type="ARBA" id="ARBA00022946"/>
    </source>
</evidence>
<dbReference type="PRINTS" id="PR02008">
    <property type="entry name" value="RCMTFAMILY"/>
</dbReference>
<comment type="subcellular location">
    <subcellularLocation>
        <location evidence="1">Mitochondrion</location>
    </subcellularLocation>
</comment>
<sequence length="382" mass="42551">MAISKTQRKQLQATADAFNTHFSKAYGAERWEHLRARLVEPTEHAALINAYVPSAEIDRALLADAPEPNMYELLRLPPVPTSASSAKNQVPTRLLCLKRRTDHSQAYHSGRPFPPPRPAAASDPQQRLYTHWNLDGASVLAAQCLDVQPGHAVLDLCAAPGGKSITLAQKLWPELYADHPSRTSTTHASILHSNEVDPARLRRLYANLKSYLPNTLMDQGLVEISRIDATSPRAVQLFPLGEEGYDRILLDAPCSSERHILHAYMRAQQSGTAAPEMLAWKPTMSRSMSKTQLALLRTAWAALRPGGRLVYATCSLSEQENDHVVRAFLTSTPEAHVLRTDSLVHFCQQTEYGYFALPDYVIPGTEQRSPWGPLYFCMLEKP</sequence>
<dbReference type="OrthoDB" id="427002at2759"/>
<evidence type="ECO:0000256" key="1">
    <source>
        <dbReference type="ARBA" id="ARBA00004173"/>
    </source>
</evidence>
<dbReference type="GO" id="GO:0031167">
    <property type="term" value="P:rRNA methylation"/>
    <property type="evidence" value="ECO:0007669"/>
    <property type="project" value="TreeGrafter"/>
</dbReference>
<evidence type="ECO:0000259" key="12">
    <source>
        <dbReference type="PROSITE" id="PS51686"/>
    </source>
</evidence>
<comment type="similarity">
    <text evidence="11">Belongs to the class I-like SAM-binding methyltransferase superfamily. RsmB/NOP family.</text>
</comment>
<dbReference type="PROSITE" id="PS51686">
    <property type="entry name" value="SAM_MT_RSMB_NOP"/>
    <property type="match status" value="1"/>
</dbReference>
<evidence type="ECO:0000313" key="13">
    <source>
        <dbReference type="EMBL" id="EDP45304.1"/>
    </source>
</evidence>
<name>A8PSP4_MALGO</name>
<feature type="active site" description="Nucleophile" evidence="11">
    <location>
        <position position="314"/>
    </location>
</feature>
<feature type="domain" description="SAM-dependent MTase RsmB/NOP-type" evidence="12">
    <location>
        <begin position="62"/>
        <end position="382"/>
    </location>
</feature>
<gene>
    <name evidence="13" type="ORF">MGL_0293</name>
</gene>
<dbReference type="InterPro" id="IPR029063">
    <property type="entry name" value="SAM-dependent_MTases_sf"/>
</dbReference>
<keyword evidence="4 11" id="KW-0808">Transferase</keyword>
<keyword evidence="6 11" id="KW-0694">RNA-binding</keyword>
<dbReference type="InParanoid" id="A8PSP4"/>
<proteinExistence type="inferred from homology"/>
<accession>A8PSP4</accession>
<dbReference type="Gene3D" id="3.40.50.150">
    <property type="entry name" value="Vaccinia Virus protein VP39"/>
    <property type="match status" value="1"/>
</dbReference>
<keyword evidence="3 11" id="KW-0489">Methyltransferase</keyword>
<evidence type="ECO:0000256" key="9">
    <source>
        <dbReference type="ARBA" id="ARBA00042050"/>
    </source>
</evidence>
<keyword evidence="14" id="KW-1185">Reference proteome</keyword>
<evidence type="ECO:0000256" key="6">
    <source>
        <dbReference type="ARBA" id="ARBA00022884"/>
    </source>
</evidence>
<dbReference type="InterPro" id="IPR023267">
    <property type="entry name" value="RCMT"/>
</dbReference>
<evidence type="ECO:0000256" key="4">
    <source>
        <dbReference type="ARBA" id="ARBA00022679"/>
    </source>
</evidence>
<feature type="binding site" evidence="11">
    <location>
        <position position="251"/>
    </location>
    <ligand>
        <name>S-adenosyl-L-methionine</name>
        <dbReference type="ChEBI" id="CHEBI:59789"/>
    </ligand>
</feature>
<dbReference type="GeneID" id="5856824"/>
<dbReference type="Proteomes" id="UP000008837">
    <property type="component" value="Unassembled WGS sequence"/>
</dbReference>
<evidence type="ECO:0000256" key="3">
    <source>
        <dbReference type="ARBA" id="ARBA00022603"/>
    </source>
</evidence>
<protein>
    <recommendedName>
        <fullName evidence="9">NOL1/NOP2/Sun domain family member 4</fullName>
    </recommendedName>
</protein>
<dbReference type="PANTHER" id="PTHR22808">
    <property type="entry name" value="NCL1 YEAST -RELATED NOL1/NOP2/FMU SUN DOMAIN-CONTAINING"/>
    <property type="match status" value="1"/>
</dbReference>
<dbReference type="InterPro" id="IPR001678">
    <property type="entry name" value="MeTrfase_RsmB-F_NOP2_dom"/>
</dbReference>
<reference evidence="13 14" key="1">
    <citation type="journal article" date="2007" name="Proc. Natl. Acad. Sci. U.S.A.">
        <title>Dandruff-associated Malassezia genomes reveal convergent and divergent virulence traits shared with plant and human fungal pathogens.</title>
        <authorList>
            <person name="Xu J."/>
            <person name="Saunders C.W."/>
            <person name="Hu P."/>
            <person name="Grant R.A."/>
            <person name="Boekhout T."/>
            <person name="Kuramae E.E."/>
            <person name="Kronstad J.W."/>
            <person name="Deangelis Y.M."/>
            <person name="Reeder N.L."/>
            <person name="Johnstone K.R."/>
            <person name="Leland M."/>
            <person name="Fieno A.M."/>
            <person name="Begley W.M."/>
            <person name="Sun Y."/>
            <person name="Lacey M.P."/>
            <person name="Chaudhary T."/>
            <person name="Keough T."/>
            <person name="Chu L."/>
            <person name="Sears R."/>
            <person name="Yuan B."/>
            <person name="Dawson T.L.Jr."/>
        </authorList>
    </citation>
    <scope>NUCLEOTIDE SEQUENCE [LARGE SCALE GENOMIC DNA]</scope>
    <source>
        <strain evidence="14">ATCC MYA-4612 / CBS 7966</strain>
    </source>
</reference>
<evidence type="ECO:0000256" key="2">
    <source>
        <dbReference type="ARBA" id="ARBA00022552"/>
    </source>
</evidence>
<dbReference type="SUPFAM" id="SSF53335">
    <property type="entry name" value="S-adenosyl-L-methionine-dependent methyltransferases"/>
    <property type="match status" value="1"/>
</dbReference>
<evidence type="ECO:0000256" key="10">
    <source>
        <dbReference type="ARBA" id="ARBA00049302"/>
    </source>
</evidence>
<keyword evidence="7" id="KW-0809">Transit peptide</keyword>
<evidence type="ECO:0000256" key="11">
    <source>
        <dbReference type="PROSITE-ProRule" id="PRU01023"/>
    </source>
</evidence>
<dbReference type="STRING" id="425265.A8PSP4"/>
<feature type="binding site" evidence="11">
    <location>
        <begin position="157"/>
        <end position="163"/>
    </location>
    <ligand>
        <name>S-adenosyl-L-methionine</name>
        <dbReference type="ChEBI" id="CHEBI:59789"/>
    </ligand>
</feature>
<evidence type="ECO:0000256" key="8">
    <source>
        <dbReference type="ARBA" id="ARBA00023128"/>
    </source>
</evidence>
<dbReference type="InterPro" id="IPR049560">
    <property type="entry name" value="MeTrfase_RsmB-F_NOP2_cat"/>
</dbReference>
<dbReference type="GO" id="GO:0005762">
    <property type="term" value="C:mitochondrial large ribosomal subunit"/>
    <property type="evidence" value="ECO:0007669"/>
    <property type="project" value="TreeGrafter"/>
</dbReference>
<dbReference type="PANTHER" id="PTHR22808:SF3">
    <property type="entry name" value="5-METHYLCYTOSINE RRNA METHYLTRANSFERASE NSUN4"/>
    <property type="match status" value="1"/>
</dbReference>
<dbReference type="OMA" id="RHIIHAH"/>
<feature type="binding site" evidence="11">
    <location>
        <position position="195"/>
    </location>
    <ligand>
        <name>S-adenosyl-L-methionine</name>
        <dbReference type="ChEBI" id="CHEBI:59789"/>
    </ligand>
</feature>
<keyword evidence="8" id="KW-0496">Mitochondrion</keyword>
<comment type="caution">
    <text evidence="13">The sequence shown here is derived from an EMBL/GenBank/DDBJ whole genome shotgun (WGS) entry which is preliminary data.</text>
</comment>
<dbReference type="AlphaFoldDB" id="A8PSP4"/>
<dbReference type="GO" id="GO:0003723">
    <property type="term" value="F:RNA binding"/>
    <property type="evidence" value="ECO:0007669"/>
    <property type="project" value="UniProtKB-UniRule"/>
</dbReference>